<proteinExistence type="predicted"/>
<reference evidence="3" key="1">
    <citation type="submission" date="2021-07" db="EMBL/GenBank/DDBJ databases">
        <title>Elsinoe batatas strain:CRI-CJ2 Genome sequencing and assembly.</title>
        <authorList>
            <person name="Huang L."/>
        </authorList>
    </citation>
    <scope>NUCLEOTIDE SEQUENCE</scope>
    <source>
        <strain evidence="3">CRI-CJ2</strain>
    </source>
</reference>
<dbReference type="OrthoDB" id="10327813at2759"/>
<feature type="compositionally biased region" description="Polar residues" evidence="1">
    <location>
        <begin position="52"/>
        <end position="67"/>
    </location>
</feature>
<evidence type="ECO:0000256" key="1">
    <source>
        <dbReference type="SAM" id="MobiDB-lite"/>
    </source>
</evidence>
<sequence>MKASLLVLALLGSAIAMPKKIKTADGSAAASTQNTQSASTGQGTTTLPNRPADNQQGTSGQPAQTAPQIPPNQKEPLPKVPAVKDIPDGQSPQVVQGLNGKAVVEKDIGDQSHGDVAAEHHKLITANNPPGKTVLDATITTPDGTAVTAEKPTNPPGKSDKAQQTFLNKAKDTANGVGQPENAAVFDERAGNINDKKAAYAADQQLAQTNPAAAEGIKKPQNANLGGVVHAEQAAELTLGKAQGGEPIPDGSIGTAQGNKNWKDTAQGVPSDYVTQCETSGRVDPGCAEVEVNKKKAGDPAVSYQSPDQMSDEARADMATAGQEGKQIANEKKAEKDAAKAGTKRPADDGSGAA</sequence>
<dbReference type="EMBL" id="JAESVG020000006">
    <property type="protein sequence ID" value="KAG8626780.1"/>
    <property type="molecule type" value="Genomic_DNA"/>
</dbReference>
<feature type="region of interest" description="Disordered" evidence="1">
    <location>
        <begin position="292"/>
        <end position="354"/>
    </location>
</feature>
<evidence type="ECO:0000313" key="3">
    <source>
        <dbReference type="EMBL" id="KAG8626780.1"/>
    </source>
</evidence>
<feature type="region of interest" description="Disordered" evidence="1">
    <location>
        <begin position="242"/>
        <end position="268"/>
    </location>
</feature>
<feature type="region of interest" description="Disordered" evidence="1">
    <location>
        <begin position="25"/>
        <end position="91"/>
    </location>
</feature>
<dbReference type="AlphaFoldDB" id="A0A8K0L0S4"/>
<evidence type="ECO:0000256" key="2">
    <source>
        <dbReference type="SAM" id="SignalP"/>
    </source>
</evidence>
<evidence type="ECO:0000313" key="4">
    <source>
        <dbReference type="Proteomes" id="UP000809789"/>
    </source>
</evidence>
<feature type="compositionally biased region" description="Low complexity" evidence="1">
    <location>
        <begin position="26"/>
        <end position="46"/>
    </location>
</feature>
<keyword evidence="4" id="KW-1185">Reference proteome</keyword>
<feature type="compositionally biased region" description="Basic and acidic residues" evidence="1">
    <location>
        <begin position="329"/>
        <end position="339"/>
    </location>
</feature>
<comment type="caution">
    <text evidence="3">The sequence shown here is derived from an EMBL/GenBank/DDBJ whole genome shotgun (WGS) entry which is preliminary data.</text>
</comment>
<organism evidence="3 4">
    <name type="scientific">Elsinoe batatas</name>
    <dbReference type="NCBI Taxonomy" id="2601811"/>
    <lineage>
        <taxon>Eukaryota</taxon>
        <taxon>Fungi</taxon>
        <taxon>Dikarya</taxon>
        <taxon>Ascomycota</taxon>
        <taxon>Pezizomycotina</taxon>
        <taxon>Dothideomycetes</taxon>
        <taxon>Dothideomycetidae</taxon>
        <taxon>Myriangiales</taxon>
        <taxon>Elsinoaceae</taxon>
        <taxon>Elsinoe</taxon>
    </lineage>
</organism>
<accession>A0A8K0L0S4</accession>
<dbReference type="Proteomes" id="UP000809789">
    <property type="component" value="Unassembled WGS sequence"/>
</dbReference>
<protein>
    <submittedName>
        <fullName evidence="3">Uncharacterized protein</fullName>
    </submittedName>
</protein>
<gene>
    <name evidence="3" type="ORF">KVT40_005725</name>
</gene>
<feature type="chain" id="PRO_5035471284" evidence="2">
    <location>
        <begin position="17"/>
        <end position="354"/>
    </location>
</feature>
<name>A0A8K0L0S4_9PEZI</name>
<feature type="signal peptide" evidence="2">
    <location>
        <begin position="1"/>
        <end position="16"/>
    </location>
</feature>
<keyword evidence="2" id="KW-0732">Signal</keyword>